<proteinExistence type="predicted"/>
<accession>A0A5S3PWA2</accession>
<evidence type="ECO:0000313" key="3">
    <source>
        <dbReference type="Proteomes" id="UP000310314"/>
    </source>
</evidence>
<reference evidence="2 3" key="1">
    <citation type="submission" date="2019-05" db="EMBL/GenBank/DDBJ databases">
        <authorList>
            <person name="Zhang J.-Y."/>
            <person name="Feg X."/>
            <person name="Du Z.-J."/>
        </authorList>
    </citation>
    <scope>NUCLEOTIDE SEQUENCE [LARGE SCALE GENOMIC DNA]</scope>
    <source>
        <strain evidence="2 3">RZ26</strain>
    </source>
</reference>
<evidence type="ECO:0000313" key="2">
    <source>
        <dbReference type="EMBL" id="TMM59279.1"/>
    </source>
</evidence>
<dbReference type="GO" id="GO:0016747">
    <property type="term" value="F:acyltransferase activity, transferring groups other than amino-acyl groups"/>
    <property type="evidence" value="ECO:0007669"/>
    <property type="project" value="InterPro"/>
</dbReference>
<name>A0A5S3PWA2_9FLAO</name>
<dbReference type="InterPro" id="IPR016181">
    <property type="entry name" value="Acyl_CoA_acyltransferase"/>
</dbReference>
<dbReference type="PROSITE" id="PS51186">
    <property type="entry name" value="GNAT"/>
    <property type="match status" value="1"/>
</dbReference>
<dbReference type="EMBL" id="VATY01000001">
    <property type="protein sequence ID" value="TMM59279.1"/>
    <property type="molecule type" value="Genomic_DNA"/>
</dbReference>
<dbReference type="Pfam" id="PF00583">
    <property type="entry name" value="Acetyltransf_1"/>
    <property type="match status" value="1"/>
</dbReference>
<evidence type="ECO:0000259" key="1">
    <source>
        <dbReference type="PROSITE" id="PS51186"/>
    </source>
</evidence>
<dbReference type="AlphaFoldDB" id="A0A5S3PWA2"/>
<sequence length="178" mass="20226">MEVTFSRVSCEGELLQILALQKKNALDVVSSIEKQNEGFVTVSHSFGVLKQMNDACAHVIAKDANKVVGYALVMLKEFRDEISVLSAMFETAEELLGDKHFLAMGQICISKAYRKRGIFRGMYTFYKEELQDEFDCLLTEVATENKRSLEAHKSIGFKVLKTQVTDGISWELISWDWK</sequence>
<dbReference type="SUPFAM" id="SSF55729">
    <property type="entry name" value="Acyl-CoA N-acyltransferases (Nat)"/>
    <property type="match status" value="1"/>
</dbReference>
<dbReference type="InterPro" id="IPR000182">
    <property type="entry name" value="GNAT_dom"/>
</dbReference>
<dbReference type="Gene3D" id="3.40.630.30">
    <property type="match status" value="1"/>
</dbReference>
<dbReference type="Proteomes" id="UP000310314">
    <property type="component" value="Unassembled WGS sequence"/>
</dbReference>
<protein>
    <submittedName>
        <fullName evidence="2">GNAT family N-acetyltransferase</fullName>
    </submittedName>
</protein>
<keyword evidence="2" id="KW-0808">Transferase</keyword>
<feature type="domain" description="N-acetyltransferase" evidence="1">
    <location>
        <begin position="15"/>
        <end position="178"/>
    </location>
</feature>
<keyword evidence="3" id="KW-1185">Reference proteome</keyword>
<comment type="caution">
    <text evidence="2">The sequence shown here is derived from an EMBL/GenBank/DDBJ whole genome shotgun (WGS) entry which is preliminary data.</text>
</comment>
<dbReference type="RefSeq" id="WP_138657268.1">
    <property type="nucleotide sequence ID" value="NZ_VATY01000001.1"/>
</dbReference>
<dbReference type="OrthoDB" id="5109343at2"/>
<gene>
    <name evidence="2" type="ORF">FEE95_07555</name>
</gene>
<organism evidence="2 3">
    <name type="scientific">Maribacter algarum</name>
    <name type="common">ex Zhang et al. 2020</name>
    <dbReference type="NCBI Taxonomy" id="2578118"/>
    <lineage>
        <taxon>Bacteria</taxon>
        <taxon>Pseudomonadati</taxon>
        <taxon>Bacteroidota</taxon>
        <taxon>Flavobacteriia</taxon>
        <taxon>Flavobacteriales</taxon>
        <taxon>Flavobacteriaceae</taxon>
        <taxon>Maribacter</taxon>
    </lineage>
</organism>